<sequence length="147" mass="16888">LIVRREFFLEQGYRIRLINLGVALASSEPSLSLSVATNVIMTDFFYYLSPDDAVENVTLDTFWMIRRPNLTSAVQTLSRLSRLDNKLFLEELPNDFGTAALTLELQAVFWCLRGGFQSTPEQEEAKLRPQLAPGWWMMRRPTCIANR</sequence>
<name>A0A812XMH1_SYMPI</name>
<evidence type="ECO:0000313" key="2">
    <source>
        <dbReference type="Proteomes" id="UP000649617"/>
    </source>
</evidence>
<feature type="non-terminal residue" evidence="1">
    <location>
        <position position="147"/>
    </location>
</feature>
<comment type="caution">
    <text evidence="1">The sequence shown here is derived from an EMBL/GenBank/DDBJ whole genome shotgun (WGS) entry which is preliminary data.</text>
</comment>
<dbReference type="Proteomes" id="UP000649617">
    <property type="component" value="Unassembled WGS sequence"/>
</dbReference>
<dbReference type="AlphaFoldDB" id="A0A812XMH1"/>
<protein>
    <submittedName>
        <fullName evidence="1">Uncharacterized protein</fullName>
    </submittedName>
</protein>
<reference evidence="1" key="1">
    <citation type="submission" date="2021-02" db="EMBL/GenBank/DDBJ databases">
        <authorList>
            <person name="Dougan E. K."/>
            <person name="Rhodes N."/>
            <person name="Thang M."/>
            <person name="Chan C."/>
        </authorList>
    </citation>
    <scope>NUCLEOTIDE SEQUENCE</scope>
</reference>
<dbReference type="EMBL" id="CAJNIZ010045865">
    <property type="protein sequence ID" value="CAE7732710.1"/>
    <property type="molecule type" value="Genomic_DNA"/>
</dbReference>
<proteinExistence type="predicted"/>
<keyword evidence="2" id="KW-1185">Reference proteome</keyword>
<gene>
    <name evidence="1" type="ORF">SPIL2461_LOCUS21049</name>
</gene>
<evidence type="ECO:0000313" key="1">
    <source>
        <dbReference type="EMBL" id="CAE7732710.1"/>
    </source>
</evidence>
<accession>A0A812XMH1</accession>
<organism evidence="1 2">
    <name type="scientific">Symbiodinium pilosum</name>
    <name type="common">Dinoflagellate</name>
    <dbReference type="NCBI Taxonomy" id="2952"/>
    <lineage>
        <taxon>Eukaryota</taxon>
        <taxon>Sar</taxon>
        <taxon>Alveolata</taxon>
        <taxon>Dinophyceae</taxon>
        <taxon>Suessiales</taxon>
        <taxon>Symbiodiniaceae</taxon>
        <taxon>Symbiodinium</taxon>
    </lineage>
</organism>